<gene>
    <name evidence="1" type="ORF">HLB23_14135</name>
</gene>
<dbReference type="Proteomes" id="UP000586827">
    <property type="component" value="Unassembled WGS sequence"/>
</dbReference>
<evidence type="ECO:0000313" key="2">
    <source>
        <dbReference type="Proteomes" id="UP000586827"/>
    </source>
</evidence>
<reference evidence="1 2" key="1">
    <citation type="submission" date="2020-05" db="EMBL/GenBank/DDBJ databases">
        <title>MicrobeNet Type strains.</title>
        <authorList>
            <person name="Nicholson A.C."/>
        </authorList>
    </citation>
    <scope>NUCLEOTIDE SEQUENCE [LARGE SCALE GENOMIC DNA]</scope>
    <source>
        <strain evidence="1 2">JCM 3224</strain>
    </source>
</reference>
<sequence>MTWGGTGFALIPHHEGHVAPALLRACRTYDPDYVVTFPREVLDYEYFLPGALEIGGPDGQLLTGRARWEALTADHNMLDVHIGLDAQARDQVAAVCSPYKRVGVDSRREVTHRFGVPKAEFPDVNSMPGVAVLNCVQCPPNWGGLLAVAVASHAGLVDAPNPAATEPALDERTRQRLIEFLTGTRTLPPDFLARLPLDGAALSDIGSAWGYTATGLCEISLMDEAQHRTLLVVGDSAEDFALARLWQLIYGHGVWLPSSLRGDPDAMPGALVDALTKIFYHSRYRPATVTVTSASMPAAQVDSELERFRAKVRDWPNGDQNPAEISEALTAQDLTWPRRSTKQLAVIEQFDDPLNIPIEVDATGTRTMLTPLPPPLLENKQVASHDDITWHVDITWLDDRSIEGGDMTTGELLASEGELPVTLVRSGRHGPSYPSKRYDLVLGGIPTLNRLPRPKLRDLSLPDWVDAKLAQHNLTSRLSPAGHRTAQLARMFGSRDAVVDLFAGPLLPALRKMDAKQESSTACYPKDEGVRIRAHYGVLNFSGFHNLSADAAETDVRHRLDAALQAGVIRRGLVLQCALCTELQFQPVDRLGQRWTCERCDTGNELNQPAWNLPLQEPRWYYDLHPVGRQLLGDHGDVPIALAAYLSHEKRSLGPYQDLTEVELVGNRKARVELDLVAYQGGIRTIAEAKSAAQLSGKNANQRQAEVSKKCQAAVWLEADELVFATSTPEWTPGAEADIFRATQAFDWSDIGPPTIRLIAGLDPQGTVTSKTLPRPEPNRS</sequence>
<accession>A0A849C060</accession>
<proteinExistence type="predicted"/>
<comment type="caution">
    <text evidence="1">The sequence shown here is derived from an EMBL/GenBank/DDBJ whole genome shotgun (WGS) entry which is preliminary data.</text>
</comment>
<protein>
    <submittedName>
        <fullName evidence="1">Uncharacterized protein</fullName>
    </submittedName>
</protein>
<evidence type="ECO:0000313" key="1">
    <source>
        <dbReference type="EMBL" id="NNH70988.1"/>
    </source>
</evidence>
<name>A0A849C060_9NOCA</name>
<dbReference type="RefSeq" id="WP_157552536.1">
    <property type="nucleotide sequence ID" value="NZ_JABELX010000004.1"/>
</dbReference>
<dbReference type="AlphaFoldDB" id="A0A849C060"/>
<dbReference type="EMBL" id="JABELX010000004">
    <property type="protein sequence ID" value="NNH70988.1"/>
    <property type="molecule type" value="Genomic_DNA"/>
</dbReference>
<keyword evidence="2" id="KW-1185">Reference proteome</keyword>
<organism evidence="1 2">
    <name type="scientific">Nocardia uniformis</name>
    <dbReference type="NCBI Taxonomy" id="53432"/>
    <lineage>
        <taxon>Bacteria</taxon>
        <taxon>Bacillati</taxon>
        <taxon>Actinomycetota</taxon>
        <taxon>Actinomycetes</taxon>
        <taxon>Mycobacteriales</taxon>
        <taxon>Nocardiaceae</taxon>
        <taxon>Nocardia</taxon>
    </lineage>
</organism>